<dbReference type="InterPro" id="IPR051022">
    <property type="entry name" value="Notch_Cell-Fate_Det"/>
</dbReference>
<sequence length="500" mass="55518">MELILANLFNNRILKWSTVVFFHIAMLCLSEAVIQSCMFIPNDSQRQNNACLEYWTTSDMTNGCIFSPKDLEFTGRTKIFKNEYLITVNFTENTTMETFEIWVQRKDGTCLHNCCYDPVKFKRFLLDAKCNGNWFCNNGGYCHNNYCVCIHGYYGHYCGKHDPCHHVTCYNGRQCSEGNCICPDGYYGHHCEHEYPCHGVTCQHGNCTNGSCTCESGYIGQHCEMNDHCIIDPCNSHGTCSNSPSGYTCTCYAGYSGNTCDQGKSNHIQKSVSIVYQINAMDTESVTIVEADIAVFAILVMKERIAKKTSNISNQFFISVIDHCSSNPCHGRGDCYNGVGGHLCQCQSGYSGTNCQTATTKQPIVGSGPILPFGHQPTPKDHICDKMGLRMDLATGKSVTMQNANACGGQSPDAIILKHCQAPIFSKWKKGIQVNSHCSQLKHYIPIAEWTGHGFSDTIGILVSCQNGVLEMMSQSCSGYMMVHNVTAPASDLMYTVDWM</sequence>
<accession>A0A8B6FNI4</accession>
<reference evidence="7" key="1">
    <citation type="submission" date="2018-11" db="EMBL/GenBank/DDBJ databases">
        <authorList>
            <person name="Alioto T."/>
            <person name="Alioto T."/>
        </authorList>
    </citation>
    <scope>NUCLEOTIDE SEQUENCE</scope>
</reference>
<dbReference type="PANTHER" id="PTHR24049:SF22">
    <property type="entry name" value="DROSOPHILA CRUMBS HOMOLOG"/>
    <property type="match status" value="1"/>
</dbReference>
<dbReference type="PROSITE" id="PS50026">
    <property type="entry name" value="EGF_3"/>
    <property type="match status" value="3"/>
</dbReference>
<gene>
    <name evidence="7" type="ORF">MGAL_10B030569</name>
</gene>
<dbReference type="InterPro" id="IPR000742">
    <property type="entry name" value="EGF"/>
</dbReference>
<keyword evidence="2" id="KW-0732">Signal</keyword>
<feature type="domain" description="EGF-like" evidence="6">
    <location>
        <begin position="225"/>
        <end position="261"/>
    </location>
</feature>
<comment type="caution">
    <text evidence="5">Lacks conserved residue(s) required for the propagation of feature annotation.</text>
</comment>
<dbReference type="CDD" id="cd00054">
    <property type="entry name" value="EGF_CA"/>
    <property type="match status" value="2"/>
</dbReference>
<dbReference type="GO" id="GO:0005886">
    <property type="term" value="C:plasma membrane"/>
    <property type="evidence" value="ECO:0007669"/>
    <property type="project" value="TreeGrafter"/>
</dbReference>
<name>A0A8B6FNI4_MYTGA</name>
<evidence type="ECO:0000256" key="2">
    <source>
        <dbReference type="ARBA" id="ARBA00022729"/>
    </source>
</evidence>
<dbReference type="OrthoDB" id="6039063at2759"/>
<dbReference type="PROSITE" id="PS00022">
    <property type="entry name" value="EGF_1"/>
    <property type="match status" value="3"/>
</dbReference>
<dbReference type="SMART" id="SM00179">
    <property type="entry name" value="EGF_CA"/>
    <property type="match status" value="2"/>
</dbReference>
<dbReference type="InterPro" id="IPR001881">
    <property type="entry name" value="EGF-like_Ca-bd_dom"/>
</dbReference>
<evidence type="ECO:0000256" key="1">
    <source>
        <dbReference type="ARBA" id="ARBA00022536"/>
    </source>
</evidence>
<dbReference type="SMART" id="SM00181">
    <property type="entry name" value="EGF"/>
    <property type="match status" value="5"/>
</dbReference>
<dbReference type="PANTHER" id="PTHR24049">
    <property type="entry name" value="CRUMBS FAMILY MEMBER"/>
    <property type="match status" value="1"/>
</dbReference>
<feature type="disulfide bond" evidence="5">
    <location>
        <begin position="182"/>
        <end position="191"/>
    </location>
</feature>
<dbReference type="GO" id="GO:0005509">
    <property type="term" value="F:calcium ion binding"/>
    <property type="evidence" value="ECO:0007669"/>
    <property type="project" value="InterPro"/>
</dbReference>
<proteinExistence type="predicted"/>
<evidence type="ECO:0000256" key="3">
    <source>
        <dbReference type="ARBA" id="ARBA00022737"/>
    </source>
</evidence>
<dbReference type="PROSITE" id="PS00010">
    <property type="entry name" value="ASX_HYDROXYL"/>
    <property type="match status" value="1"/>
</dbReference>
<dbReference type="Gene3D" id="2.10.25.10">
    <property type="entry name" value="Laminin"/>
    <property type="match status" value="3"/>
</dbReference>
<keyword evidence="3" id="KW-0677">Repeat</keyword>
<dbReference type="EMBL" id="UYJE01007219">
    <property type="protein sequence ID" value="VDI52800.1"/>
    <property type="molecule type" value="Genomic_DNA"/>
</dbReference>
<evidence type="ECO:0000256" key="4">
    <source>
        <dbReference type="ARBA" id="ARBA00023157"/>
    </source>
</evidence>
<keyword evidence="1 5" id="KW-0245">EGF-like domain</keyword>
<feature type="domain" description="EGF-like" evidence="6">
    <location>
        <begin position="154"/>
        <end position="192"/>
    </location>
</feature>
<dbReference type="AlphaFoldDB" id="A0A8B6FNI4"/>
<evidence type="ECO:0000313" key="7">
    <source>
        <dbReference type="EMBL" id="VDI52800.1"/>
    </source>
</evidence>
<dbReference type="SUPFAM" id="SSF57196">
    <property type="entry name" value="EGF/Laminin"/>
    <property type="match status" value="2"/>
</dbReference>
<protein>
    <recommendedName>
        <fullName evidence="6">EGF-like domain-containing protein</fullName>
    </recommendedName>
</protein>
<dbReference type="FunFam" id="2.10.25.10:FF:000031">
    <property type="entry name" value="neurogenic locus notch homolog protein 3"/>
    <property type="match status" value="1"/>
</dbReference>
<dbReference type="InterPro" id="IPR000152">
    <property type="entry name" value="EGF-type_Asp/Asn_hydroxyl_site"/>
</dbReference>
<dbReference type="Pfam" id="PF00008">
    <property type="entry name" value="EGF"/>
    <property type="match status" value="1"/>
</dbReference>
<evidence type="ECO:0000313" key="8">
    <source>
        <dbReference type="Proteomes" id="UP000596742"/>
    </source>
</evidence>
<organism evidence="7 8">
    <name type="scientific">Mytilus galloprovincialis</name>
    <name type="common">Mediterranean mussel</name>
    <dbReference type="NCBI Taxonomy" id="29158"/>
    <lineage>
        <taxon>Eukaryota</taxon>
        <taxon>Metazoa</taxon>
        <taxon>Spiralia</taxon>
        <taxon>Lophotrochozoa</taxon>
        <taxon>Mollusca</taxon>
        <taxon>Bivalvia</taxon>
        <taxon>Autobranchia</taxon>
        <taxon>Pteriomorphia</taxon>
        <taxon>Mytilida</taxon>
        <taxon>Mytiloidea</taxon>
        <taxon>Mytilidae</taxon>
        <taxon>Mytilinae</taxon>
        <taxon>Mytilus</taxon>
    </lineage>
</organism>
<evidence type="ECO:0000256" key="5">
    <source>
        <dbReference type="PROSITE-ProRule" id="PRU00076"/>
    </source>
</evidence>
<dbReference type="Proteomes" id="UP000596742">
    <property type="component" value="Unassembled WGS sequence"/>
</dbReference>
<dbReference type="PROSITE" id="PS01186">
    <property type="entry name" value="EGF_2"/>
    <property type="match status" value="3"/>
</dbReference>
<keyword evidence="4 5" id="KW-1015">Disulfide bond</keyword>
<keyword evidence="8" id="KW-1185">Reference proteome</keyword>
<dbReference type="GO" id="GO:0045197">
    <property type="term" value="P:establishment or maintenance of epithelial cell apical/basal polarity"/>
    <property type="evidence" value="ECO:0007669"/>
    <property type="project" value="TreeGrafter"/>
</dbReference>
<comment type="caution">
    <text evidence="7">The sequence shown here is derived from an EMBL/GenBank/DDBJ whole genome shotgun (WGS) entry which is preliminary data.</text>
</comment>
<feature type="disulfide bond" evidence="5">
    <location>
        <begin position="346"/>
        <end position="355"/>
    </location>
</feature>
<feature type="domain" description="EGF-like" evidence="6">
    <location>
        <begin position="320"/>
        <end position="356"/>
    </location>
</feature>
<evidence type="ECO:0000259" key="6">
    <source>
        <dbReference type="PROSITE" id="PS50026"/>
    </source>
</evidence>
<feature type="disulfide bond" evidence="5">
    <location>
        <begin position="251"/>
        <end position="260"/>
    </location>
</feature>
<dbReference type="GO" id="GO:0007157">
    <property type="term" value="P:heterophilic cell-cell adhesion via plasma membrane cell adhesion molecules"/>
    <property type="evidence" value="ECO:0007669"/>
    <property type="project" value="TreeGrafter"/>
</dbReference>
<dbReference type="GO" id="GO:0032991">
    <property type="term" value="C:protein-containing complex"/>
    <property type="evidence" value="ECO:0007669"/>
    <property type="project" value="TreeGrafter"/>
</dbReference>